<dbReference type="Proteomes" id="UP000029737">
    <property type="component" value="Unassembled WGS sequence"/>
</dbReference>
<reference evidence="8 11" key="2">
    <citation type="submission" date="2017-08" db="EMBL/GenBank/DDBJ databases">
        <title>The complete genome sequence of moderately halophilic actinomycete Actinopolyspora erythraea YIM 90600, the producer of novel erythromycin, novel actinopolysporins A-C and tubercidin.</title>
        <authorList>
            <person name="Yin M."/>
            <person name="Tang S."/>
        </authorList>
    </citation>
    <scope>NUCLEOTIDE SEQUENCE [LARGE SCALE GENOMIC DNA]</scope>
    <source>
        <strain evidence="8 11">YIM 90600</strain>
    </source>
</reference>
<feature type="binding site" evidence="5">
    <location>
        <begin position="55"/>
        <end position="57"/>
    </location>
    <ligand>
        <name>phosphate</name>
        <dbReference type="ChEBI" id="CHEBI:43474"/>
    </ligand>
</feature>
<feature type="binding site" evidence="5">
    <location>
        <position position="103"/>
    </location>
    <ligand>
        <name>phosphate</name>
        <dbReference type="ChEBI" id="CHEBI:43474"/>
    </ligand>
</feature>
<dbReference type="GO" id="GO:0035435">
    <property type="term" value="P:phosphate ion transmembrane transport"/>
    <property type="evidence" value="ECO:0007669"/>
    <property type="project" value="InterPro"/>
</dbReference>
<dbReference type="CDD" id="cd13565">
    <property type="entry name" value="PBP2_PstS"/>
    <property type="match status" value="1"/>
</dbReference>
<organism evidence="8 11">
    <name type="scientific">Actinopolyspora erythraea</name>
    <dbReference type="NCBI Taxonomy" id="414996"/>
    <lineage>
        <taxon>Bacteria</taxon>
        <taxon>Bacillati</taxon>
        <taxon>Actinomycetota</taxon>
        <taxon>Actinomycetes</taxon>
        <taxon>Actinopolysporales</taxon>
        <taxon>Actinopolysporaceae</taxon>
        <taxon>Actinopolyspora</taxon>
    </lineage>
</organism>
<name>A0A099DAG7_9ACTN</name>
<reference evidence="9 10" key="1">
    <citation type="journal article" date="2014" name="PLoS ONE">
        <title>Identification and Characterization of a New Erythromycin Biosynthetic Gene Cluster in Actinopolyspora erythraea YIM90600, a Novel Erythronolide-Producing Halophilic Actinomycete Isolated from Salt Field.</title>
        <authorList>
            <person name="Chen D."/>
            <person name="Feng J."/>
            <person name="Huang L."/>
            <person name="Zhang Q."/>
            <person name="Wu J."/>
            <person name="Zhu X."/>
            <person name="Duan Y."/>
            <person name="Xu Z."/>
        </authorList>
    </citation>
    <scope>NUCLEOTIDE SEQUENCE [LARGE SCALE GENOMIC DNA]</scope>
    <source>
        <strain evidence="9 10">YIM90600</strain>
    </source>
</reference>
<dbReference type="GO" id="GO:0043190">
    <property type="term" value="C:ATP-binding cassette (ABC) transporter complex"/>
    <property type="evidence" value="ECO:0007669"/>
    <property type="project" value="InterPro"/>
</dbReference>
<feature type="domain" description="PBP" evidence="7">
    <location>
        <begin position="45"/>
        <end position="325"/>
    </location>
</feature>
<evidence type="ECO:0000256" key="3">
    <source>
        <dbReference type="ARBA" id="ARBA00022592"/>
    </source>
</evidence>
<evidence type="ECO:0000313" key="8">
    <source>
        <dbReference type="EMBL" id="ASU80440.1"/>
    </source>
</evidence>
<gene>
    <name evidence="8" type="primary">pstS</name>
    <name evidence="8" type="ORF">CDG81_21630</name>
    <name evidence="9" type="ORF">IL38_03245</name>
</gene>
<keyword evidence="3 4" id="KW-0592">Phosphate transport</keyword>
<dbReference type="Proteomes" id="UP000215043">
    <property type="component" value="Chromosome"/>
</dbReference>
<dbReference type="HOGENOM" id="CLU_034528_0_0_11"/>
<sequence>MQFGRHRIALGCLAVGVLALSACGTDRNVTTADLNSELRQLEVDCGDASVAAEGSSAQKNAMDVFARDFGVKCQGRQLNYTASGSGKGISAFTAGQVDLAGSDEALSGPEAEKAAERCGGNPAWNIPMVFGPLAITYNIPGVDDLTLSPEAITGIYQGEITRWNDPAIQRLNPGTELPGIEIVPFYRSDESGTSANFQEYLSIATDGLWKGAGKTFRPGSGVGQGRAGTDGVTSSVEQTEGGITYAAWAFPKNAGLGIAAIDSGNGPVELTSGSAGKAIDGAEIAGSGHDLRLNLESIYGNDSPGVYPLVLATYEVVCSAGYDEQTAQSVTAALRVAAHAGEENLEQAGYVPLPPKFRERVLDAIEAIRT</sequence>
<evidence type="ECO:0000256" key="2">
    <source>
        <dbReference type="ARBA" id="ARBA00022448"/>
    </source>
</evidence>
<dbReference type="AlphaFoldDB" id="A0A099DAG7"/>
<dbReference type="OrthoDB" id="9801510at2"/>
<evidence type="ECO:0000256" key="6">
    <source>
        <dbReference type="SAM" id="SignalP"/>
    </source>
</evidence>
<dbReference type="PIRSF" id="PIRSF002756">
    <property type="entry name" value="PstS"/>
    <property type="match status" value="1"/>
</dbReference>
<dbReference type="InterPro" id="IPR024370">
    <property type="entry name" value="PBP_domain"/>
</dbReference>
<dbReference type="PROSITE" id="PS51257">
    <property type="entry name" value="PROKAR_LIPOPROTEIN"/>
    <property type="match status" value="1"/>
</dbReference>
<dbReference type="Pfam" id="PF12849">
    <property type="entry name" value="PBP_like_2"/>
    <property type="match status" value="1"/>
</dbReference>
<dbReference type="GO" id="GO:0042301">
    <property type="term" value="F:phosphate ion binding"/>
    <property type="evidence" value="ECO:0007669"/>
    <property type="project" value="InterPro"/>
</dbReference>
<feature type="binding site" evidence="5">
    <location>
        <position position="85"/>
    </location>
    <ligand>
        <name>phosphate</name>
        <dbReference type="ChEBI" id="CHEBI:43474"/>
    </ligand>
</feature>
<dbReference type="InterPro" id="IPR050962">
    <property type="entry name" value="Phosphate-bind_PstS"/>
</dbReference>
<evidence type="ECO:0000259" key="7">
    <source>
        <dbReference type="Pfam" id="PF12849"/>
    </source>
</evidence>
<dbReference type="EMBL" id="CP022752">
    <property type="protein sequence ID" value="ASU80440.1"/>
    <property type="molecule type" value="Genomic_DNA"/>
</dbReference>
<proteinExistence type="inferred from homology"/>
<keyword evidence="6" id="KW-0732">Signal</keyword>
<feature type="binding site" evidence="5">
    <location>
        <begin position="191"/>
        <end position="193"/>
    </location>
    <ligand>
        <name>phosphate</name>
        <dbReference type="ChEBI" id="CHEBI:43474"/>
    </ligand>
</feature>
<dbReference type="InterPro" id="IPR005673">
    <property type="entry name" value="ABC_phos-bd_PstS"/>
</dbReference>
<dbReference type="Gene3D" id="3.40.190.10">
    <property type="entry name" value="Periplasmic binding protein-like II"/>
    <property type="match status" value="2"/>
</dbReference>
<dbReference type="SUPFAM" id="SSF53850">
    <property type="entry name" value="Periplasmic binding protein-like II"/>
    <property type="match status" value="1"/>
</dbReference>
<keyword evidence="2 4" id="KW-0813">Transport</keyword>
<feature type="chain" id="PRO_5044540487" description="Phosphate-binding protein" evidence="6">
    <location>
        <begin position="25"/>
        <end position="370"/>
    </location>
</feature>
<feature type="signal peptide" evidence="6">
    <location>
        <begin position="1"/>
        <end position="24"/>
    </location>
</feature>
<evidence type="ECO:0000313" key="11">
    <source>
        <dbReference type="Proteomes" id="UP000215043"/>
    </source>
</evidence>
<comment type="similarity">
    <text evidence="1 4">Belongs to the PstS family.</text>
</comment>
<evidence type="ECO:0000256" key="4">
    <source>
        <dbReference type="PIRNR" id="PIRNR002756"/>
    </source>
</evidence>
<evidence type="ECO:0000256" key="5">
    <source>
        <dbReference type="PIRSR" id="PIRSR002756-1"/>
    </source>
</evidence>
<dbReference type="KEGG" id="aey:CDG81_21630"/>
<dbReference type="PANTHER" id="PTHR42996:SF1">
    <property type="entry name" value="PHOSPHATE-BINDING PROTEIN PSTS"/>
    <property type="match status" value="1"/>
</dbReference>
<keyword evidence="10" id="KW-1185">Reference proteome</keyword>
<dbReference type="eggNOG" id="COG0226">
    <property type="taxonomic scope" value="Bacteria"/>
</dbReference>
<dbReference type="EMBL" id="JPMV01000009">
    <property type="protein sequence ID" value="KGI82891.1"/>
    <property type="molecule type" value="Genomic_DNA"/>
</dbReference>
<evidence type="ECO:0000313" key="9">
    <source>
        <dbReference type="EMBL" id="KGI82891.1"/>
    </source>
</evidence>
<dbReference type="RefSeq" id="WP_043569977.1">
    <property type="nucleotide sequence ID" value="NZ_CP022752.1"/>
</dbReference>
<dbReference type="NCBIfam" id="TIGR00975">
    <property type="entry name" value="3a0107s03"/>
    <property type="match status" value="1"/>
</dbReference>
<evidence type="ECO:0000256" key="1">
    <source>
        <dbReference type="ARBA" id="ARBA00008725"/>
    </source>
</evidence>
<evidence type="ECO:0000313" key="10">
    <source>
        <dbReference type="Proteomes" id="UP000029737"/>
    </source>
</evidence>
<protein>
    <recommendedName>
        <fullName evidence="4">Phosphate-binding protein</fullName>
    </recommendedName>
</protein>
<accession>A0A099DAG7</accession>
<dbReference type="PANTHER" id="PTHR42996">
    <property type="entry name" value="PHOSPHATE-BINDING PROTEIN PSTS"/>
    <property type="match status" value="1"/>
</dbReference>